<organism evidence="9 10">
    <name type="scientific">Pontiella sulfatireligans</name>
    <dbReference type="NCBI Taxonomy" id="2750658"/>
    <lineage>
        <taxon>Bacteria</taxon>
        <taxon>Pseudomonadati</taxon>
        <taxon>Kiritimatiellota</taxon>
        <taxon>Kiritimatiellia</taxon>
        <taxon>Kiritimatiellales</taxon>
        <taxon>Pontiellaceae</taxon>
        <taxon>Pontiella</taxon>
    </lineage>
</organism>
<protein>
    <submittedName>
        <fullName evidence="9">Choline-sulfatase</fullName>
    </submittedName>
</protein>
<feature type="chain" id="PRO_5028943182" evidence="7">
    <location>
        <begin position="22"/>
        <end position="582"/>
    </location>
</feature>
<comment type="similarity">
    <text evidence="2">Belongs to the sulfatase family.</text>
</comment>
<evidence type="ECO:0000256" key="1">
    <source>
        <dbReference type="ARBA" id="ARBA00001913"/>
    </source>
</evidence>
<dbReference type="AlphaFoldDB" id="A0A6C2UHT1"/>
<feature type="domain" description="Sulfatase N-terminal" evidence="8">
    <location>
        <begin position="25"/>
        <end position="417"/>
    </location>
</feature>
<accession>A0A6C2UHT1</accession>
<dbReference type="InterPro" id="IPR000917">
    <property type="entry name" value="Sulfatase_N"/>
</dbReference>
<dbReference type="Gene3D" id="3.40.720.10">
    <property type="entry name" value="Alkaline Phosphatase, subunit A"/>
    <property type="match status" value="1"/>
</dbReference>
<keyword evidence="3" id="KW-0479">Metal-binding</keyword>
<sequence length="582" mass="65621">MKKLNPLTVAALTFLSLSVIAAPKPNVILIVCDDLNDYVEPFGGHPQVKTPNMKRLAESGVSFKQAHCTVPICNPSRASFLTGLYPHTSQCYGFDNWDGYEVLKNSRTIMDHFRQNGYYALGTGKLMHSRGEKEWNEFGYAADYGPFAYNGEKTAAHPWIRSPFRDDFGAVDGSFGPLFKLTDEKSPVTGKPFTWRTGNWKKQRELRYESDQDRDPTGDELSGAWAVEHLKEFAQKPGGKPFFMGVGFLRPHTPLIVPQEYFDRFPLESIELPLIKENDADDTFKKTITSDKDDRSGDRGTKIYDSLIASYGGDRELALKKFIQAYLACVASVDDQIGMILDAVDNSVLKKNTMIILTSDHGWGMGEKDYLYKNSLWQESTRVPLVIRAPGVSKTGEATDVPVSLVDLYPTLIDLCGLPSNTVKNDKGRPLDGHSLKPLLENPMSGKWDGPDAALTALYKWADYYDPAEQSYSLRFKDWRYIRYSNGKEELYHTAQDPKEWTNLALSPEYASQLATFREKLMIRIPKSKPRPAPAKNSGEAWKDAYFKKNPAADANKDGTLTWPEYQIHKKALDAKQKDNKK</sequence>
<dbReference type="Proteomes" id="UP000346198">
    <property type="component" value="Unassembled WGS sequence"/>
</dbReference>
<evidence type="ECO:0000256" key="4">
    <source>
        <dbReference type="ARBA" id="ARBA00022729"/>
    </source>
</evidence>
<dbReference type="GO" id="GO:0005737">
    <property type="term" value="C:cytoplasm"/>
    <property type="evidence" value="ECO:0007669"/>
    <property type="project" value="TreeGrafter"/>
</dbReference>
<evidence type="ECO:0000256" key="6">
    <source>
        <dbReference type="ARBA" id="ARBA00022837"/>
    </source>
</evidence>
<feature type="signal peptide" evidence="7">
    <location>
        <begin position="1"/>
        <end position="21"/>
    </location>
</feature>
<dbReference type="GO" id="GO:0046872">
    <property type="term" value="F:metal ion binding"/>
    <property type="evidence" value="ECO:0007669"/>
    <property type="project" value="UniProtKB-KW"/>
</dbReference>
<dbReference type="PROSITE" id="PS00018">
    <property type="entry name" value="EF_HAND_1"/>
    <property type="match status" value="1"/>
</dbReference>
<reference evidence="9 10" key="1">
    <citation type="submission" date="2019-04" db="EMBL/GenBank/DDBJ databases">
        <authorList>
            <person name="Van Vliet M D."/>
        </authorList>
    </citation>
    <scope>NUCLEOTIDE SEQUENCE [LARGE SCALE GENOMIC DNA]</scope>
    <source>
        <strain evidence="9 10">F21</strain>
    </source>
</reference>
<evidence type="ECO:0000256" key="3">
    <source>
        <dbReference type="ARBA" id="ARBA00022723"/>
    </source>
</evidence>
<keyword evidence="10" id="KW-1185">Reference proteome</keyword>
<dbReference type="GO" id="GO:0004423">
    <property type="term" value="F:iduronate-2-sulfatase activity"/>
    <property type="evidence" value="ECO:0007669"/>
    <property type="project" value="InterPro"/>
</dbReference>
<dbReference type="RefSeq" id="WP_136061164.1">
    <property type="nucleotide sequence ID" value="NZ_CAAHFH010000001.1"/>
</dbReference>
<dbReference type="Pfam" id="PF00884">
    <property type="entry name" value="Sulfatase"/>
    <property type="match status" value="1"/>
</dbReference>
<evidence type="ECO:0000313" key="10">
    <source>
        <dbReference type="Proteomes" id="UP000346198"/>
    </source>
</evidence>
<evidence type="ECO:0000256" key="2">
    <source>
        <dbReference type="ARBA" id="ARBA00008779"/>
    </source>
</evidence>
<keyword evidence="5" id="KW-0378">Hydrolase</keyword>
<evidence type="ECO:0000259" key="8">
    <source>
        <dbReference type="Pfam" id="PF00884"/>
    </source>
</evidence>
<comment type="cofactor">
    <cofactor evidence="1">
        <name>Ca(2+)</name>
        <dbReference type="ChEBI" id="CHEBI:29108"/>
    </cofactor>
</comment>
<evidence type="ECO:0000256" key="5">
    <source>
        <dbReference type="ARBA" id="ARBA00022801"/>
    </source>
</evidence>
<keyword evidence="6" id="KW-0106">Calcium</keyword>
<dbReference type="PANTHER" id="PTHR45953">
    <property type="entry name" value="IDURONATE 2-SULFATASE"/>
    <property type="match status" value="1"/>
</dbReference>
<gene>
    <name evidence="9" type="primary">betC_35</name>
    <name evidence="9" type="ORF">SCARR_01809</name>
</gene>
<dbReference type="EMBL" id="CAAHFH010000001">
    <property type="protein sequence ID" value="VGO19750.1"/>
    <property type="molecule type" value="Genomic_DNA"/>
</dbReference>
<dbReference type="CDD" id="cd16030">
    <property type="entry name" value="iduronate-2-sulfatase"/>
    <property type="match status" value="1"/>
</dbReference>
<dbReference type="InterPro" id="IPR017850">
    <property type="entry name" value="Alkaline_phosphatase_core_sf"/>
</dbReference>
<evidence type="ECO:0000256" key="7">
    <source>
        <dbReference type="SAM" id="SignalP"/>
    </source>
</evidence>
<dbReference type="PANTHER" id="PTHR45953:SF1">
    <property type="entry name" value="IDURONATE 2-SULFATASE"/>
    <property type="match status" value="1"/>
</dbReference>
<evidence type="ECO:0000313" key="9">
    <source>
        <dbReference type="EMBL" id="VGO19750.1"/>
    </source>
</evidence>
<dbReference type="InterPro" id="IPR035874">
    <property type="entry name" value="IDS"/>
</dbReference>
<proteinExistence type="inferred from homology"/>
<dbReference type="SUPFAM" id="SSF53649">
    <property type="entry name" value="Alkaline phosphatase-like"/>
    <property type="match status" value="1"/>
</dbReference>
<dbReference type="InterPro" id="IPR018247">
    <property type="entry name" value="EF_Hand_1_Ca_BS"/>
</dbReference>
<keyword evidence="4 7" id="KW-0732">Signal</keyword>
<name>A0A6C2UHT1_9BACT</name>